<organism evidence="1 2">
    <name type="scientific">Castanea mollissima</name>
    <name type="common">Chinese chestnut</name>
    <dbReference type="NCBI Taxonomy" id="60419"/>
    <lineage>
        <taxon>Eukaryota</taxon>
        <taxon>Viridiplantae</taxon>
        <taxon>Streptophyta</taxon>
        <taxon>Embryophyta</taxon>
        <taxon>Tracheophyta</taxon>
        <taxon>Spermatophyta</taxon>
        <taxon>Magnoliopsida</taxon>
        <taxon>eudicotyledons</taxon>
        <taxon>Gunneridae</taxon>
        <taxon>Pentapetalae</taxon>
        <taxon>rosids</taxon>
        <taxon>fabids</taxon>
        <taxon>Fagales</taxon>
        <taxon>Fagaceae</taxon>
        <taxon>Castanea</taxon>
    </lineage>
</organism>
<protein>
    <submittedName>
        <fullName evidence="1">Uncharacterized protein</fullName>
    </submittedName>
</protein>
<gene>
    <name evidence="1" type="ORF">CMV_024978</name>
</gene>
<accession>A0A8J4QDX6</accession>
<dbReference type="Proteomes" id="UP000737018">
    <property type="component" value="Unassembled WGS sequence"/>
</dbReference>
<dbReference type="AlphaFoldDB" id="A0A8J4QDX6"/>
<proteinExistence type="predicted"/>
<dbReference type="EMBL" id="JRKL02006315">
    <property type="protein sequence ID" value="KAF3949101.1"/>
    <property type="molecule type" value="Genomic_DNA"/>
</dbReference>
<evidence type="ECO:0000313" key="2">
    <source>
        <dbReference type="Proteomes" id="UP000737018"/>
    </source>
</evidence>
<sequence length="70" mass="7784">MQRCLVISASSENKGGEQGLMGKHMQRLVSDVMAMRTEEKTVKERVNEVLPSPGSRVCMGRHHIMESGEV</sequence>
<comment type="caution">
    <text evidence="1">The sequence shown here is derived from an EMBL/GenBank/DDBJ whole genome shotgun (WGS) entry which is preliminary data.</text>
</comment>
<reference evidence="1" key="1">
    <citation type="submission" date="2020-03" db="EMBL/GenBank/DDBJ databases">
        <title>Castanea mollissima Vanexum genome sequencing.</title>
        <authorList>
            <person name="Staton M."/>
        </authorList>
    </citation>
    <scope>NUCLEOTIDE SEQUENCE</scope>
    <source>
        <tissue evidence="1">Leaf</tissue>
    </source>
</reference>
<name>A0A8J4QDX6_9ROSI</name>
<evidence type="ECO:0000313" key="1">
    <source>
        <dbReference type="EMBL" id="KAF3949101.1"/>
    </source>
</evidence>
<keyword evidence="2" id="KW-1185">Reference proteome</keyword>